<keyword evidence="11" id="KW-1185">Reference proteome</keyword>
<dbReference type="PROSITE" id="PS50109">
    <property type="entry name" value="HIS_KIN"/>
    <property type="match status" value="1"/>
</dbReference>
<dbReference type="InterPro" id="IPR003594">
    <property type="entry name" value="HATPase_dom"/>
</dbReference>
<keyword evidence="3" id="KW-0597">Phosphoprotein</keyword>
<dbReference type="eggNOG" id="COG0642">
    <property type="taxonomic scope" value="Bacteria"/>
</dbReference>
<evidence type="ECO:0000313" key="10">
    <source>
        <dbReference type="EMBL" id="ADN77040.1"/>
    </source>
</evidence>
<dbReference type="OrthoDB" id="9121563at2"/>
<dbReference type="AlphaFoldDB" id="E1SSA8"/>
<dbReference type="CDD" id="cd00082">
    <property type="entry name" value="HisKA"/>
    <property type="match status" value="1"/>
</dbReference>
<feature type="transmembrane region" description="Helical" evidence="8">
    <location>
        <begin position="141"/>
        <end position="162"/>
    </location>
</feature>
<dbReference type="EMBL" id="CP002209">
    <property type="protein sequence ID" value="ADN77040.1"/>
    <property type="molecule type" value="Genomic_DNA"/>
</dbReference>
<dbReference type="InterPro" id="IPR036097">
    <property type="entry name" value="HisK_dim/P_sf"/>
</dbReference>
<dbReference type="Gene3D" id="3.30.565.10">
    <property type="entry name" value="Histidine kinase-like ATPase, C-terminal domain"/>
    <property type="match status" value="1"/>
</dbReference>
<evidence type="ECO:0000313" key="11">
    <source>
        <dbReference type="Proteomes" id="UP000006683"/>
    </source>
</evidence>
<evidence type="ECO:0000256" key="3">
    <source>
        <dbReference type="ARBA" id="ARBA00022553"/>
    </source>
</evidence>
<dbReference type="InterPro" id="IPR005467">
    <property type="entry name" value="His_kinase_dom"/>
</dbReference>
<evidence type="ECO:0000256" key="5">
    <source>
        <dbReference type="ARBA" id="ARBA00022692"/>
    </source>
</evidence>
<keyword evidence="6 10" id="KW-0418">Kinase</keyword>
<evidence type="ECO:0000256" key="1">
    <source>
        <dbReference type="ARBA" id="ARBA00000085"/>
    </source>
</evidence>
<dbReference type="GO" id="GO:0000155">
    <property type="term" value="F:phosphorelay sensor kinase activity"/>
    <property type="evidence" value="ECO:0007669"/>
    <property type="project" value="InterPro"/>
</dbReference>
<dbReference type="EC" id="2.7.13.3" evidence="2"/>
<accession>E1SSA8</accession>
<sequence length="421" mass="46792">MKRSSASTLTRKLALVFTGLAVLVGLVLYLLIREAIMLAEDNVSLRHLEANRGYAEALYLTGAEGPQQLDEVTFAYNDPDSLPTFIPDEYRYAVKLQSEIQTDYGEFFILVDQYYEGRERKPIYLLAHAEPLELTEHEGGLISLVIIVITTLLLAIFGAVLIRLSARLIQPVNDLSRQLADHQGNPEHPFTINPGAAREFQELTDELNHYRREANRLLKREQAFARYTSHELRTPLTIIRGATRLLESDAQPEFRQRQQQRITSAAARMEETVEALLSLVRYERDQEGVSRPLTAAELDTILEQNRSAALGKAIEFQLEVQGEPTIEASEAVIAMVVGNLVRNAIGATSEGTIVLTLDRHTLTVADQGVGLGDAPNSGDGHGLGLLIVTDLCRRYGWTFELENRPQGGCLATIHFAPPAHC</sequence>
<proteinExistence type="predicted"/>
<dbReference type="HOGENOM" id="CLU_000445_89_37_6"/>
<dbReference type="Pfam" id="PF02518">
    <property type="entry name" value="HATPase_c"/>
    <property type="match status" value="1"/>
</dbReference>
<dbReference type="SUPFAM" id="SSF47384">
    <property type="entry name" value="Homodimeric domain of signal transducing histidine kinase"/>
    <property type="match status" value="1"/>
</dbReference>
<keyword evidence="4" id="KW-0808">Transferase</keyword>
<dbReference type="InterPro" id="IPR036890">
    <property type="entry name" value="HATPase_C_sf"/>
</dbReference>
<dbReference type="Gene3D" id="1.10.287.130">
    <property type="match status" value="1"/>
</dbReference>
<dbReference type="GeneID" id="67184091"/>
<dbReference type="PANTHER" id="PTHR45436:SF16">
    <property type="entry name" value="HISTIDINE KINASE"/>
    <property type="match status" value="1"/>
</dbReference>
<evidence type="ECO:0000259" key="9">
    <source>
        <dbReference type="PROSITE" id="PS50109"/>
    </source>
</evidence>
<feature type="transmembrane region" description="Helical" evidence="8">
    <location>
        <begin position="12"/>
        <end position="32"/>
    </location>
</feature>
<name>E1SSA8_FERBD</name>
<feature type="domain" description="Histidine kinase" evidence="9">
    <location>
        <begin position="227"/>
        <end position="419"/>
    </location>
</feature>
<dbReference type="PANTHER" id="PTHR45436">
    <property type="entry name" value="SENSOR HISTIDINE KINASE YKOH"/>
    <property type="match status" value="1"/>
</dbReference>
<keyword evidence="7 8" id="KW-1133">Transmembrane helix</keyword>
<evidence type="ECO:0000256" key="8">
    <source>
        <dbReference type="SAM" id="Phobius"/>
    </source>
</evidence>
<protein>
    <recommendedName>
        <fullName evidence="2">histidine kinase</fullName>
        <ecNumber evidence="2">2.7.13.3</ecNumber>
    </recommendedName>
</protein>
<dbReference type="SMART" id="SM00387">
    <property type="entry name" value="HATPase_c"/>
    <property type="match status" value="1"/>
</dbReference>
<dbReference type="KEGG" id="fbl:Fbal_2838"/>
<dbReference type="Pfam" id="PF00512">
    <property type="entry name" value="HisKA"/>
    <property type="match status" value="1"/>
</dbReference>
<keyword evidence="8" id="KW-0472">Membrane</keyword>
<evidence type="ECO:0000256" key="2">
    <source>
        <dbReference type="ARBA" id="ARBA00012438"/>
    </source>
</evidence>
<comment type="catalytic activity">
    <reaction evidence="1">
        <text>ATP + protein L-histidine = ADP + protein N-phospho-L-histidine.</text>
        <dbReference type="EC" id="2.7.13.3"/>
    </reaction>
</comment>
<dbReference type="Proteomes" id="UP000006683">
    <property type="component" value="Chromosome"/>
</dbReference>
<organism evidence="10 11">
    <name type="scientific">Ferrimonas balearica (strain DSM 9799 / CCM 4581 / KCTC 23876 / PAT)</name>
    <dbReference type="NCBI Taxonomy" id="550540"/>
    <lineage>
        <taxon>Bacteria</taxon>
        <taxon>Pseudomonadati</taxon>
        <taxon>Pseudomonadota</taxon>
        <taxon>Gammaproteobacteria</taxon>
        <taxon>Alteromonadales</taxon>
        <taxon>Ferrimonadaceae</taxon>
        <taxon>Ferrimonas</taxon>
    </lineage>
</organism>
<dbReference type="InterPro" id="IPR050428">
    <property type="entry name" value="TCS_sensor_his_kinase"/>
</dbReference>
<dbReference type="InterPro" id="IPR003661">
    <property type="entry name" value="HisK_dim/P_dom"/>
</dbReference>
<dbReference type="SUPFAM" id="SSF55874">
    <property type="entry name" value="ATPase domain of HSP90 chaperone/DNA topoisomerase II/histidine kinase"/>
    <property type="match status" value="1"/>
</dbReference>
<evidence type="ECO:0000256" key="4">
    <source>
        <dbReference type="ARBA" id="ARBA00022679"/>
    </source>
</evidence>
<dbReference type="GO" id="GO:0005886">
    <property type="term" value="C:plasma membrane"/>
    <property type="evidence" value="ECO:0007669"/>
    <property type="project" value="TreeGrafter"/>
</dbReference>
<keyword evidence="5 8" id="KW-0812">Transmembrane</keyword>
<evidence type="ECO:0000256" key="6">
    <source>
        <dbReference type="ARBA" id="ARBA00022777"/>
    </source>
</evidence>
<gene>
    <name evidence="10" type="ordered locus">Fbal_2838</name>
</gene>
<dbReference type="SMART" id="SM00388">
    <property type="entry name" value="HisKA"/>
    <property type="match status" value="1"/>
</dbReference>
<dbReference type="STRING" id="550540.Fbal_2838"/>
<dbReference type="RefSeq" id="WP_013346346.1">
    <property type="nucleotide sequence ID" value="NC_014541.1"/>
</dbReference>
<reference evidence="10 11" key="1">
    <citation type="journal article" date="2010" name="Stand. Genomic Sci.">
        <title>Complete genome sequence of Ferrimonas balearica type strain (PAT).</title>
        <authorList>
            <person name="Nolan M."/>
            <person name="Sikorski J."/>
            <person name="Davenport K."/>
            <person name="Lucas S."/>
            <person name="Glavina Del Rio T."/>
            <person name="Tice H."/>
            <person name="Cheng J."/>
            <person name="Goodwin L."/>
            <person name="Pitluck S."/>
            <person name="Liolios K."/>
            <person name="Ivanova N."/>
            <person name="Mavromatis K."/>
            <person name="Ovchinnikova G."/>
            <person name="Pati A."/>
            <person name="Chen A."/>
            <person name="Palaniappan K."/>
            <person name="Land M."/>
            <person name="Hauser L."/>
            <person name="Chang Y."/>
            <person name="Jeffries C."/>
            <person name="Tapia R."/>
            <person name="Brettin T."/>
            <person name="Detter J."/>
            <person name="Han C."/>
            <person name="Yasawong M."/>
            <person name="Rohde M."/>
            <person name="Tindall B."/>
            <person name="Goker M."/>
            <person name="Woyke T."/>
            <person name="Bristow J."/>
            <person name="Eisen J."/>
            <person name="Markowitz V."/>
            <person name="Hugenholtz P."/>
            <person name="Kyrpides N."/>
            <person name="Klenk H."/>
            <person name="Lapidus A."/>
        </authorList>
    </citation>
    <scope>NUCLEOTIDE SEQUENCE [LARGE SCALE GENOMIC DNA]</scope>
    <source>
        <strain evidence="11">DSM 9799 / CCM 4581 / KCTC 23876 / PAT</strain>
    </source>
</reference>
<evidence type="ECO:0000256" key="7">
    <source>
        <dbReference type="ARBA" id="ARBA00022989"/>
    </source>
</evidence>